<dbReference type="AlphaFoldDB" id="A0A363NPV4"/>
<dbReference type="Proteomes" id="UP000250831">
    <property type="component" value="Unassembled WGS sequence"/>
</dbReference>
<comment type="caution">
    <text evidence="2">The sequence shown here is derived from an EMBL/GenBank/DDBJ whole genome shotgun (WGS) entry which is preliminary data.</text>
</comment>
<keyword evidence="3" id="KW-1185">Reference proteome</keyword>
<evidence type="ECO:0000313" key="2">
    <source>
        <dbReference type="EMBL" id="PUV22793.1"/>
    </source>
</evidence>
<dbReference type="InterPro" id="IPR037883">
    <property type="entry name" value="Knr4/Smi1-like_sf"/>
</dbReference>
<dbReference type="OrthoDB" id="6989522at2"/>
<reference evidence="2 3" key="1">
    <citation type="submission" date="2018-04" db="EMBL/GenBank/DDBJ databases">
        <title>Sphingobacterium sp. M46 Genome.</title>
        <authorList>
            <person name="Cheng J."/>
            <person name="Li Y."/>
        </authorList>
    </citation>
    <scope>NUCLEOTIDE SEQUENCE [LARGE SCALE GENOMIC DNA]</scope>
    <source>
        <strain evidence="2 3">M46</strain>
    </source>
</reference>
<evidence type="ECO:0000313" key="3">
    <source>
        <dbReference type="Proteomes" id="UP000250831"/>
    </source>
</evidence>
<dbReference type="Gene3D" id="3.40.1580.10">
    <property type="entry name" value="SMI1/KNR4-like"/>
    <property type="match status" value="1"/>
</dbReference>
<evidence type="ECO:0000259" key="1">
    <source>
        <dbReference type="SMART" id="SM00860"/>
    </source>
</evidence>
<protein>
    <submittedName>
        <fullName evidence="2">Benzoate transporter</fullName>
    </submittedName>
</protein>
<dbReference type="InterPro" id="IPR018958">
    <property type="entry name" value="Knr4/Smi1-like_dom"/>
</dbReference>
<dbReference type="EMBL" id="QCXX01000006">
    <property type="protein sequence ID" value="PUV22793.1"/>
    <property type="molecule type" value="Genomic_DNA"/>
</dbReference>
<dbReference type="Pfam" id="PF09346">
    <property type="entry name" value="SMI1_KNR4"/>
    <property type="match status" value="1"/>
</dbReference>
<gene>
    <name evidence="2" type="ORF">DCO56_20570</name>
</gene>
<dbReference type="SUPFAM" id="SSF160631">
    <property type="entry name" value="SMI1/KNR4-like"/>
    <property type="match status" value="1"/>
</dbReference>
<name>A0A363NPV4_9SPHI</name>
<organism evidence="2 3">
    <name type="scientific">Sphingobacterium athyrii</name>
    <dbReference type="NCBI Taxonomy" id="2152717"/>
    <lineage>
        <taxon>Bacteria</taxon>
        <taxon>Pseudomonadati</taxon>
        <taxon>Bacteroidota</taxon>
        <taxon>Sphingobacteriia</taxon>
        <taxon>Sphingobacteriales</taxon>
        <taxon>Sphingobacteriaceae</taxon>
        <taxon>Sphingobacterium</taxon>
    </lineage>
</organism>
<dbReference type="SMART" id="SM00860">
    <property type="entry name" value="SMI1_KNR4"/>
    <property type="match status" value="1"/>
</dbReference>
<accession>A0A363NPV4</accession>
<feature type="domain" description="Knr4/Smi1-like" evidence="1">
    <location>
        <begin position="26"/>
        <end position="171"/>
    </location>
</feature>
<sequence length="184" mass="21924">MKDTLDSLDLHIKNLRPDFYRDLQNPLNQQELEILEQRYVIQLPDDLKTFYQWKNGQRNTCYDAFINNSMFIPLEEALGIAQELTSLIGTDFEIENWWNERWIPIFHNGSGSYICYDQDGIFSGQEGQLIEYWNRDNDRNVIAPNLEGFLGLLNDYYAHTPNEKFDEFFSIDTTSEYPRRFRVK</sequence>
<proteinExistence type="predicted"/>